<dbReference type="PANTHER" id="PTHR22093:SF0">
    <property type="entry name" value="LEUKOCYTE RECEPTOR CLUSTER MEMBER 1"/>
    <property type="match status" value="1"/>
</dbReference>
<proteinExistence type="predicted"/>
<feature type="compositionally biased region" description="Basic and acidic residues" evidence="1">
    <location>
        <begin position="207"/>
        <end position="230"/>
    </location>
</feature>
<dbReference type="InterPro" id="IPR019339">
    <property type="entry name" value="CIR_N_dom"/>
</dbReference>
<feature type="compositionally biased region" description="Basic and acidic residues" evidence="1">
    <location>
        <begin position="21"/>
        <end position="52"/>
    </location>
</feature>
<feature type="compositionally biased region" description="Basic and acidic residues" evidence="1">
    <location>
        <begin position="147"/>
        <end position="156"/>
    </location>
</feature>
<evidence type="ECO:0000313" key="3">
    <source>
        <dbReference type="EMBL" id="TPX74805.1"/>
    </source>
</evidence>
<dbReference type="AlphaFoldDB" id="A0A507FGS1"/>
<reference evidence="3 4" key="1">
    <citation type="journal article" date="2019" name="Sci. Rep.">
        <title>Comparative genomics of chytrid fungi reveal insights into the obligate biotrophic and pathogenic lifestyle of Synchytrium endobioticum.</title>
        <authorList>
            <person name="van de Vossenberg B.T.L.H."/>
            <person name="Warris S."/>
            <person name="Nguyen H.D.T."/>
            <person name="van Gent-Pelzer M.P.E."/>
            <person name="Joly D.L."/>
            <person name="van de Geest H.C."/>
            <person name="Bonants P.J.M."/>
            <person name="Smith D.S."/>
            <person name="Levesque C.A."/>
            <person name="van der Lee T.A.J."/>
        </authorList>
    </citation>
    <scope>NUCLEOTIDE SEQUENCE [LARGE SCALE GENOMIC DNA]</scope>
    <source>
        <strain evidence="3 4">CBS 675.73</strain>
    </source>
</reference>
<sequence>MGGGGLVILKHKSWHVYNEKNREKVRKDEEKAKLEDDEKAARATKADQERRLGILRSKSKSHKNDDAERTPGNQPSASSNDPEFGGKEGVHVNLFGELESEASRVQRKDGRNEEHEAEKAAEKAKFEKQFTMHLGDESVTGPTPWYAKDEPYADRHVSKKPKMEQQSLARNDPLAVFKSKDDDCSKRSKTKKDDKKRDKKKNLSKSKSIEQLRAERLSREGKERSRELELMRPSAPITTATEREMPYNSGFNPEFQRKRKR</sequence>
<gene>
    <name evidence="3" type="ORF">CcCBS67573_g03912</name>
</gene>
<dbReference type="Proteomes" id="UP000320333">
    <property type="component" value="Unassembled WGS sequence"/>
</dbReference>
<evidence type="ECO:0000256" key="1">
    <source>
        <dbReference type="SAM" id="MobiDB-lite"/>
    </source>
</evidence>
<protein>
    <recommendedName>
        <fullName evidence="2">CBF1-interacting co-repressor CIR N-terminal domain-containing protein</fullName>
    </recommendedName>
</protein>
<evidence type="ECO:0000259" key="2">
    <source>
        <dbReference type="SMART" id="SM01083"/>
    </source>
</evidence>
<feature type="compositionally biased region" description="Polar residues" evidence="1">
    <location>
        <begin position="71"/>
        <end position="81"/>
    </location>
</feature>
<evidence type="ECO:0000313" key="4">
    <source>
        <dbReference type="Proteomes" id="UP000320333"/>
    </source>
</evidence>
<feature type="compositionally biased region" description="Basic and acidic residues" evidence="1">
    <location>
        <begin position="101"/>
        <end position="136"/>
    </location>
</feature>
<organism evidence="3 4">
    <name type="scientific">Chytriomyces confervae</name>
    <dbReference type="NCBI Taxonomy" id="246404"/>
    <lineage>
        <taxon>Eukaryota</taxon>
        <taxon>Fungi</taxon>
        <taxon>Fungi incertae sedis</taxon>
        <taxon>Chytridiomycota</taxon>
        <taxon>Chytridiomycota incertae sedis</taxon>
        <taxon>Chytridiomycetes</taxon>
        <taxon>Chytridiales</taxon>
        <taxon>Chytriomycetaceae</taxon>
        <taxon>Chytriomyces</taxon>
    </lineage>
</organism>
<dbReference type="OrthoDB" id="2159131at2759"/>
<keyword evidence="4" id="KW-1185">Reference proteome</keyword>
<feature type="compositionally biased region" description="Basic and acidic residues" evidence="1">
    <location>
        <begin position="178"/>
        <end position="196"/>
    </location>
</feature>
<dbReference type="EMBL" id="QEAP01000107">
    <property type="protein sequence ID" value="TPX74805.1"/>
    <property type="molecule type" value="Genomic_DNA"/>
</dbReference>
<dbReference type="STRING" id="246404.A0A507FGS1"/>
<name>A0A507FGS1_9FUNG</name>
<feature type="region of interest" description="Disordered" evidence="1">
    <location>
        <begin position="21"/>
        <end position="261"/>
    </location>
</feature>
<comment type="caution">
    <text evidence="3">The sequence shown here is derived from an EMBL/GenBank/DDBJ whole genome shotgun (WGS) entry which is preliminary data.</text>
</comment>
<feature type="domain" description="CBF1-interacting co-repressor CIR N-terminal" evidence="2">
    <location>
        <begin position="13"/>
        <end position="49"/>
    </location>
</feature>
<dbReference type="PANTHER" id="PTHR22093">
    <property type="entry name" value="LEUKOCYTE RECEPTOR CLUSTER LRC MEMBER 1"/>
    <property type="match status" value="1"/>
</dbReference>
<dbReference type="SMART" id="SM01083">
    <property type="entry name" value="Cir_N"/>
    <property type="match status" value="1"/>
</dbReference>
<dbReference type="InterPro" id="IPR039875">
    <property type="entry name" value="LENG1-like"/>
</dbReference>
<accession>A0A507FGS1</accession>